<dbReference type="HAMAP" id="MF_01659">
    <property type="entry name" value="MenD"/>
    <property type="match status" value="1"/>
</dbReference>
<evidence type="ECO:0000259" key="7">
    <source>
        <dbReference type="Pfam" id="PF02776"/>
    </source>
</evidence>
<dbReference type="UniPathway" id="UPA01057">
    <property type="reaction ID" value="UER00164"/>
</dbReference>
<feature type="domain" description="Thiamine pyrophosphate enzyme N-terminal TPP-binding" evidence="7">
    <location>
        <begin position="9"/>
        <end position="111"/>
    </location>
</feature>
<evidence type="ECO:0000256" key="5">
    <source>
        <dbReference type="ARBA" id="ARBA00023211"/>
    </source>
</evidence>
<comment type="cofactor">
    <cofactor evidence="6">
        <name>thiamine diphosphate</name>
        <dbReference type="ChEBI" id="CHEBI:58937"/>
    </cofactor>
    <text evidence="6">Binds 1 thiamine pyrophosphate per subunit.</text>
</comment>
<reference evidence="10 11" key="1">
    <citation type="submission" date="2018-07" db="EMBL/GenBank/DDBJ databases">
        <title>Parabacteroides acidifaciens nov. sp., isolated from human feces.</title>
        <authorList>
            <person name="Wang Y.J."/>
        </authorList>
    </citation>
    <scope>NUCLEOTIDE SEQUENCE [LARGE SCALE GENOMIC DNA]</scope>
    <source>
        <strain evidence="10 11">426-9</strain>
    </source>
</reference>
<proteinExistence type="inferred from homology"/>
<dbReference type="UniPathway" id="UPA00079"/>
<sequence>MYSDKKNIQQLVALLIEHNIKKIVLCPGSRNSPIVHTLANHPFFSCYPVTDERSASFFALGLALHGGQPAAICCTSGSALLNIHPAVSEAFYQQVPLVVISADRPGAWIGQMDGQTLPQPGVFGSLVKKSVNLPEIHTDEDEWYCNRLINEALLELNHHGKGPVHINVPVSEPLFRFTAEELPKVRVITRYQGLNVYDREYGGLIERLNNYNRRMIIAGQMSLIYLFEKKISKLLYKHFAWLTEHTGNKTVPGIPVKNFDAALYALPEETQEKMVPDLVITYGGHIVSKRLKQFLRKHPPREHWHVSLDGEVADLYGSLTTVIEMDPFEFLEKIAYLLENRTTEFPRVWENNTRNLPEPEFAYSEMAAIGALIKSLPAPAALHLGNSSTVRYAQLYTLPEEVEVCCNRGTSGIEGSLSTAIGYSVCSDKLNFVVLGDLSFFYDMNALWNVNYGCNLRILLLNNGGGEIFQALPGLKMEDKTHRFVTATHKTSAKGWAEERGFAYFPVHNAEELTEAMTTFTQPTPYSQPMLMEVFTDAAEDVRLLKEYYHQLKQQKANNS</sequence>
<keyword evidence="2 6" id="KW-0479">Metal-binding</keyword>
<dbReference type="GO" id="GO:0070204">
    <property type="term" value="F:2-succinyl-5-enolpyruvyl-6-hydroxy-3-cyclohexene-1-carboxylic-acid synthase activity"/>
    <property type="evidence" value="ECO:0007669"/>
    <property type="project" value="UniProtKB-UniRule"/>
</dbReference>
<evidence type="ECO:0000256" key="3">
    <source>
        <dbReference type="ARBA" id="ARBA00022842"/>
    </source>
</evidence>
<dbReference type="Gene3D" id="3.40.50.1220">
    <property type="entry name" value="TPP-binding domain"/>
    <property type="match status" value="1"/>
</dbReference>
<dbReference type="InterPro" id="IPR012001">
    <property type="entry name" value="Thiamin_PyroP_enz_TPP-bd_dom"/>
</dbReference>
<evidence type="ECO:0000256" key="4">
    <source>
        <dbReference type="ARBA" id="ARBA00023052"/>
    </source>
</evidence>
<comment type="cofactor">
    <cofactor evidence="6">
        <name>Mg(2+)</name>
        <dbReference type="ChEBI" id="CHEBI:18420"/>
    </cofactor>
    <cofactor evidence="6">
        <name>Mn(2+)</name>
        <dbReference type="ChEBI" id="CHEBI:29035"/>
    </cofactor>
</comment>
<dbReference type="PANTHER" id="PTHR42916">
    <property type="entry name" value="2-SUCCINYL-5-ENOLPYRUVYL-6-HYDROXY-3-CYCLOHEXENE-1-CARBOXYLATE SYNTHASE"/>
    <property type="match status" value="1"/>
</dbReference>
<organism evidence="10 11">
    <name type="scientific">Parabacteroides acidifaciens</name>
    <dbReference type="NCBI Taxonomy" id="2290935"/>
    <lineage>
        <taxon>Bacteria</taxon>
        <taxon>Pseudomonadati</taxon>
        <taxon>Bacteroidota</taxon>
        <taxon>Bacteroidia</taxon>
        <taxon>Bacteroidales</taxon>
        <taxon>Tannerellaceae</taxon>
        <taxon>Parabacteroides</taxon>
    </lineage>
</organism>
<dbReference type="RefSeq" id="WP_115501289.1">
    <property type="nucleotide sequence ID" value="NZ_JACRTI010000082.1"/>
</dbReference>
<dbReference type="PANTHER" id="PTHR42916:SF1">
    <property type="entry name" value="PROTEIN PHYLLO, CHLOROPLASTIC"/>
    <property type="match status" value="1"/>
</dbReference>
<dbReference type="GO" id="GO:0000287">
    <property type="term" value="F:magnesium ion binding"/>
    <property type="evidence" value="ECO:0007669"/>
    <property type="project" value="UniProtKB-UniRule"/>
</dbReference>
<dbReference type="CDD" id="cd02009">
    <property type="entry name" value="TPP_SHCHC_synthase"/>
    <property type="match status" value="1"/>
</dbReference>
<comment type="subunit">
    <text evidence="6">Homodimer.</text>
</comment>
<dbReference type="InterPro" id="IPR032264">
    <property type="entry name" value="MenD_middle"/>
</dbReference>
<dbReference type="InterPro" id="IPR029061">
    <property type="entry name" value="THDP-binding"/>
</dbReference>
<dbReference type="Pfam" id="PF16582">
    <property type="entry name" value="TPP_enzyme_M_2"/>
    <property type="match status" value="1"/>
</dbReference>
<dbReference type="Proteomes" id="UP000629596">
    <property type="component" value="Unassembled WGS sequence"/>
</dbReference>
<dbReference type="GO" id="GO:0009234">
    <property type="term" value="P:menaquinone biosynthetic process"/>
    <property type="evidence" value="ECO:0007669"/>
    <property type="project" value="UniProtKB-UniRule"/>
</dbReference>
<evidence type="ECO:0000313" key="12">
    <source>
        <dbReference type="Proteomes" id="UP000629596"/>
    </source>
</evidence>
<dbReference type="InterPro" id="IPR004433">
    <property type="entry name" value="MenaQ_synth_MenD"/>
</dbReference>
<comment type="pathway">
    <text evidence="6">Quinol/quinone metabolism; 1,4-dihydroxy-2-naphthoate biosynthesis; 1,4-dihydroxy-2-naphthoate from chorismate: step 2/7.</text>
</comment>
<dbReference type="Proteomes" id="UP000256321">
    <property type="component" value="Unassembled WGS sequence"/>
</dbReference>
<comment type="caution">
    <text evidence="10">The sequence shown here is derived from an EMBL/GenBank/DDBJ whole genome shotgun (WGS) entry which is preliminary data.</text>
</comment>
<keyword evidence="6" id="KW-0474">Menaquinone biosynthesis</keyword>
<dbReference type="Pfam" id="PF02776">
    <property type="entry name" value="TPP_enzyme_N"/>
    <property type="match status" value="1"/>
</dbReference>
<protein>
    <recommendedName>
        <fullName evidence="6">2-succinyl-5-enolpyruvyl-6-hydroxy-3-cyclohexene-1-carboxylate synthase</fullName>
        <shortName evidence="6">SEPHCHC synthase</shortName>
        <ecNumber evidence="6">2.2.1.9</ecNumber>
    </recommendedName>
    <alternativeName>
        <fullName evidence="6">Menaquinone biosynthesis protein MenD</fullName>
    </alternativeName>
</protein>
<feature type="domain" description="Menaquinone biosynthesis protein MenD middle" evidence="8">
    <location>
        <begin position="255"/>
        <end position="357"/>
    </location>
</feature>
<comment type="similarity">
    <text evidence="6">Belongs to the TPP enzyme family. MenD subfamily.</text>
</comment>
<dbReference type="SUPFAM" id="SSF52518">
    <property type="entry name" value="Thiamin diphosphate-binding fold (THDP-binding)"/>
    <property type="match status" value="2"/>
</dbReference>
<dbReference type="PIRSF" id="PIRSF004983">
    <property type="entry name" value="MenD"/>
    <property type="match status" value="1"/>
</dbReference>
<dbReference type="EMBL" id="QREV01000082">
    <property type="protein sequence ID" value="RDU47459.1"/>
    <property type="molecule type" value="Genomic_DNA"/>
</dbReference>
<keyword evidence="5 6" id="KW-0464">Manganese</keyword>
<dbReference type="GO" id="GO:0030976">
    <property type="term" value="F:thiamine pyrophosphate binding"/>
    <property type="evidence" value="ECO:0007669"/>
    <property type="project" value="UniProtKB-UniRule"/>
</dbReference>
<name>A0A3D8H8Z8_9BACT</name>
<dbReference type="AlphaFoldDB" id="A0A3D8H8Z8"/>
<evidence type="ECO:0000313" key="11">
    <source>
        <dbReference type="Proteomes" id="UP000256321"/>
    </source>
</evidence>
<evidence type="ECO:0000256" key="1">
    <source>
        <dbReference type="ARBA" id="ARBA00022679"/>
    </source>
</evidence>
<comment type="catalytic activity">
    <reaction evidence="6">
        <text>isochorismate + 2-oxoglutarate + H(+) = 5-enolpyruvoyl-6-hydroxy-2-succinyl-cyclohex-3-ene-1-carboxylate + CO2</text>
        <dbReference type="Rhea" id="RHEA:25593"/>
        <dbReference type="ChEBI" id="CHEBI:15378"/>
        <dbReference type="ChEBI" id="CHEBI:16526"/>
        <dbReference type="ChEBI" id="CHEBI:16810"/>
        <dbReference type="ChEBI" id="CHEBI:29780"/>
        <dbReference type="ChEBI" id="CHEBI:58818"/>
        <dbReference type="EC" id="2.2.1.9"/>
    </reaction>
</comment>
<dbReference type="Gene3D" id="3.40.50.970">
    <property type="match status" value="2"/>
</dbReference>
<dbReference type="NCBIfam" id="TIGR00173">
    <property type="entry name" value="menD"/>
    <property type="match status" value="1"/>
</dbReference>
<dbReference type="CDD" id="cd07037">
    <property type="entry name" value="TPP_PYR_MenD"/>
    <property type="match status" value="1"/>
</dbReference>
<gene>
    <name evidence="6 10" type="primary">menD</name>
    <name evidence="10" type="ORF">DWU89_19435</name>
    <name evidence="9" type="ORF">H8784_18940</name>
</gene>
<evidence type="ECO:0000313" key="9">
    <source>
        <dbReference type="EMBL" id="MBC8603788.1"/>
    </source>
</evidence>
<evidence type="ECO:0000256" key="6">
    <source>
        <dbReference type="HAMAP-Rule" id="MF_01659"/>
    </source>
</evidence>
<evidence type="ECO:0000313" key="10">
    <source>
        <dbReference type="EMBL" id="RDU47459.1"/>
    </source>
</evidence>
<keyword evidence="3 6" id="KW-0460">Magnesium</keyword>
<keyword evidence="1 6" id="KW-0808">Transferase</keyword>
<reference evidence="9 12" key="2">
    <citation type="submission" date="2020-08" db="EMBL/GenBank/DDBJ databases">
        <title>Genome public.</title>
        <authorList>
            <person name="Liu C."/>
            <person name="Sun Q."/>
        </authorList>
    </citation>
    <scope>NUCLEOTIDE SEQUENCE [LARGE SCALE GENOMIC DNA]</scope>
    <source>
        <strain evidence="9 12">426_9</strain>
    </source>
</reference>
<dbReference type="EMBL" id="JACRTI010000082">
    <property type="protein sequence ID" value="MBC8603788.1"/>
    <property type="molecule type" value="Genomic_DNA"/>
</dbReference>
<accession>A0A3D8H8Z8</accession>
<comment type="function">
    <text evidence="6">Catalyzes the thiamine diphosphate-dependent decarboxylation of 2-oxoglutarate and the subsequent addition of the resulting succinic semialdehyde-thiamine pyrophosphate anion to isochorismate to yield 2-succinyl-5-enolpyruvyl-6-hydroxy-3-cyclohexene-1-carboxylate (SEPHCHC).</text>
</comment>
<evidence type="ECO:0000256" key="2">
    <source>
        <dbReference type="ARBA" id="ARBA00022723"/>
    </source>
</evidence>
<evidence type="ECO:0000259" key="8">
    <source>
        <dbReference type="Pfam" id="PF16582"/>
    </source>
</evidence>
<comment type="pathway">
    <text evidence="6">Quinol/quinone metabolism; menaquinone biosynthesis.</text>
</comment>
<keyword evidence="4 6" id="KW-0786">Thiamine pyrophosphate</keyword>
<dbReference type="EC" id="2.2.1.9" evidence="6"/>
<keyword evidence="12" id="KW-1185">Reference proteome</keyword>
<dbReference type="GO" id="GO:0030145">
    <property type="term" value="F:manganese ion binding"/>
    <property type="evidence" value="ECO:0007669"/>
    <property type="project" value="UniProtKB-UniRule"/>
</dbReference>